<dbReference type="OrthoDB" id="3232130at2759"/>
<comment type="caution">
    <text evidence="3">The sequence shown here is derived from an EMBL/GenBank/DDBJ whole genome shotgun (WGS) entry which is preliminary data.</text>
</comment>
<feature type="region of interest" description="Disordered" evidence="1">
    <location>
        <begin position="222"/>
        <end position="249"/>
    </location>
</feature>
<dbReference type="EMBL" id="LUGG01000003">
    <property type="protein sequence ID" value="OBZ77152.1"/>
    <property type="molecule type" value="Genomic_DNA"/>
</dbReference>
<feature type="transmembrane region" description="Helical" evidence="2">
    <location>
        <begin position="35"/>
        <end position="54"/>
    </location>
</feature>
<proteinExistence type="predicted"/>
<dbReference type="AlphaFoldDB" id="A0A1C7MJV1"/>
<evidence type="ECO:0000256" key="2">
    <source>
        <dbReference type="SAM" id="Phobius"/>
    </source>
</evidence>
<dbReference type="OMA" id="IRQFAYK"/>
<keyword evidence="2" id="KW-0812">Transmembrane</keyword>
<keyword evidence="2" id="KW-1133">Transmembrane helix</keyword>
<protein>
    <submittedName>
        <fullName evidence="3">Uncharacterized protein</fullName>
    </submittedName>
</protein>
<organism evidence="3 4">
    <name type="scientific">Grifola frondosa</name>
    <name type="common">Maitake</name>
    <name type="synonym">Polyporus frondosus</name>
    <dbReference type="NCBI Taxonomy" id="5627"/>
    <lineage>
        <taxon>Eukaryota</taxon>
        <taxon>Fungi</taxon>
        <taxon>Dikarya</taxon>
        <taxon>Basidiomycota</taxon>
        <taxon>Agaricomycotina</taxon>
        <taxon>Agaricomycetes</taxon>
        <taxon>Polyporales</taxon>
        <taxon>Grifolaceae</taxon>
        <taxon>Grifola</taxon>
    </lineage>
</organism>
<keyword evidence="4" id="KW-1185">Reference proteome</keyword>
<sequence length="249" mass="27175">MTQQHTSSPSATTTAVQGEPIPLADALKGTNRRGLILWGVLLTGPLVLLPYIVVRKHLLSLHRKVAEIGTGNAGLRSELKSALAVAAKRRAEQDQVVALLKETKGALERLGKFTQQSDAARGQLSEGIRQDVKRGVELLQAQGKERDKARAQTEDVLRNDLKALLSEHRSTRDKIASTLKDLGVSLADVAAFMHEVEVSQGYTPRKDDGRGIERMRQLALRLQDLPVSQEDSNTPNSQPVSGKSRKTAK</sequence>
<evidence type="ECO:0000313" key="3">
    <source>
        <dbReference type="EMBL" id="OBZ77152.1"/>
    </source>
</evidence>
<evidence type="ECO:0000256" key="1">
    <source>
        <dbReference type="SAM" id="MobiDB-lite"/>
    </source>
</evidence>
<evidence type="ECO:0000313" key="4">
    <source>
        <dbReference type="Proteomes" id="UP000092993"/>
    </source>
</evidence>
<reference evidence="3 4" key="1">
    <citation type="submission" date="2016-03" db="EMBL/GenBank/DDBJ databases">
        <title>Whole genome sequencing of Grifola frondosa 9006-11.</title>
        <authorList>
            <person name="Min B."/>
            <person name="Park H."/>
            <person name="Kim J.-G."/>
            <person name="Cho H."/>
            <person name="Oh Y.-L."/>
            <person name="Kong W.-S."/>
            <person name="Choi I.-G."/>
        </authorList>
    </citation>
    <scope>NUCLEOTIDE SEQUENCE [LARGE SCALE GENOMIC DNA]</scope>
    <source>
        <strain evidence="3 4">9006-11</strain>
    </source>
</reference>
<gene>
    <name evidence="3" type="ORF">A0H81_04071</name>
</gene>
<name>A0A1C7MJV1_GRIFR</name>
<dbReference type="Proteomes" id="UP000092993">
    <property type="component" value="Unassembled WGS sequence"/>
</dbReference>
<accession>A0A1C7MJV1</accession>
<feature type="compositionally biased region" description="Polar residues" evidence="1">
    <location>
        <begin position="229"/>
        <end position="241"/>
    </location>
</feature>
<keyword evidence="2" id="KW-0472">Membrane</keyword>